<comment type="caution">
    <text evidence="2">The sequence shown here is derived from an EMBL/GenBank/DDBJ whole genome shotgun (WGS) entry which is preliminary data.</text>
</comment>
<proteinExistence type="predicted"/>
<evidence type="ECO:0008006" key="4">
    <source>
        <dbReference type="Google" id="ProtNLM"/>
    </source>
</evidence>
<accession>A0AAV3ENJ5</accession>
<keyword evidence="1" id="KW-0812">Transmembrane</keyword>
<keyword evidence="1" id="KW-0472">Membrane</keyword>
<organism evidence="2 3">
    <name type="scientific">Aliivibrio fischeri SR5</name>
    <dbReference type="NCBI Taxonomy" id="1088719"/>
    <lineage>
        <taxon>Bacteria</taxon>
        <taxon>Pseudomonadati</taxon>
        <taxon>Pseudomonadota</taxon>
        <taxon>Gammaproteobacteria</taxon>
        <taxon>Vibrionales</taxon>
        <taxon>Vibrionaceae</taxon>
        <taxon>Aliivibrio</taxon>
    </lineage>
</organism>
<dbReference type="AlphaFoldDB" id="A0AAV3ENJ5"/>
<protein>
    <recommendedName>
        <fullName evidence="4">Molecular chaperone DnaJ</fullName>
    </recommendedName>
</protein>
<name>A0AAV3ENJ5_ALIFS</name>
<gene>
    <name evidence="2" type="ORF">VFSR5_A0604</name>
</gene>
<dbReference type="RefSeq" id="WP_005422869.1">
    <property type="nucleotide sequence ID" value="NZ_CM001401.1"/>
</dbReference>
<keyword evidence="1" id="KW-1133">Transmembrane helix</keyword>
<dbReference type="EMBL" id="AHIH01000012">
    <property type="protein sequence ID" value="EHN68522.1"/>
    <property type="molecule type" value="Genomic_DNA"/>
</dbReference>
<evidence type="ECO:0000313" key="2">
    <source>
        <dbReference type="EMBL" id="EHN68522.1"/>
    </source>
</evidence>
<feature type="transmembrane region" description="Helical" evidence="1">
    <location>
        <begin position="96"/>
        <end position="115"/>
    </location>
</feature>
<evidence type="ECO:0000313" key="3">
    <source>
        <dbReference type="Proteomes" id="UP000004521"/>
    </source>
</evidence>
<reference evidence="2 3" key="1">
    <citation type="journal article" date="2012" name="J. Bacteriol.">
        <title>Draft Genome Sequence of Vibrio fischeri SR5, a Strain Isolated from the Light Organ of the Mediterranean Squid Sepiola robusta.</title>
        <authorList>
            <person name="Gyllborg M.C."/>
            <person name="Sahl J.W."/>
            <person name="Cronin D.C.III."/>
            <person name="Rasko D.A."/>
            <person name="Mandel M.J."/>
        </authorList>
    </citation>
    <scope>NUCLEOTIDE SEQUENCE [LARGE SCALE GENOMIC DNA]</scope>
    <source>
        <strain evidence="2 3">SR5</strain>
    </source>
</reference>
<dbReference type="Proteomes" id="UP000004521">
    <property type="component" value="Chromosome II"/>
</dbReference>
<sequence>MENITANLHLCKHCNETGTCTTGSEGNSCVACIKYHDLKINKIYKGLACGTCGGLGMSEPLTERLNKRTKPLLAIGMVFTLLGCTFVLGLMDSVHFSTFLAFSGTLIGSITTFYFSNASKNT</sequence>
<evidence type="ECO:0000256" key="1">
    <source>
        <dbReference type="SAM" id="Phobius"/>
    </source>
</evidence>
<feature type="transmembrane region" description="Helical" evidence="1">
    <location>
        <begin position="72"/>
        <end position="90"/>
    </location>
</feature>